<evidence type="ECO:0000259" key="4">
    <source>
        <dbReference type="PROSITE" id="PS50956"/>
    </source>
</evidence>
<reference evidence="6" key="1">
    <citation type="submission" date="2016-02" db="EMBL/GenBank/DDBJ databases">
        <title>Paenibacillus sp. LPB0068, isolated from Crassostrea gigas.</title>
        <authorList>
            <person name="Shin S.-K."/>
            <person name="Yi H."/>
        </authorList>
    </citation>
    <scope>NUCLEOTIDE SEQUENCE [LARGE SCALE GENOMIC DNA]</scope>
    <source>
        <strain evidence="6">KCTC 23969</strain>
    </source>
</reference>
<dbReference type="GO" id="GO:0043565">
    <property type="term" value="F:sequence-specific DNA binding"/>
    <property type="evidence" value="ECO:0007669"/>
    <property type="project" value="InterPro"/>
</dbReference>
<comment type="caution">
    <text evidence="5">The sequence shown here is derived from an EMBL/GenBank/DDBJ whole genome shotgun (WGS) entry which is preliminary data.</text>
</comment>
<evidence type="ECO:0000256" key="2">
    <source>
        <dbReference type="ARBA" id="ARBA00023125"/>
    </source>
</evidence>
<name>A0A1B8TV84_9FLAO</name>
<keyword evidence="2" id="KW-0238">DNA-binding</keyword>
<dbReference type="SMART" id="SM00344">
    <property type="entry name" value="HTH_ASNC"/>
    <property type="match status" value="1"/>
</dbReference>
<gene>
    <name evidence="5" type="ORF">LPB301_11225</name>
</gene>
<dbReference type="SUPFAM" id="SSF46785">
    <property type="entry name" value="Winged helix' DNA-binding domain"/>
    <property type="match status" value="1"/>
</dbReference>
<evidence type="ECO:0000256" key="1">
    <source>
        <dbReference type="ARBA" id="ARBA00023015"/>
    </source>
</evidence>
<dbReference type="InterPro" id="IPR036388">
    <property type="entry name" value="WH-like_DNA-bd_sf"/>
</dbReference>
<keyword evidence="1" id="KW-0805">Transcription regulation</keyword>
<dbReference type="SUPFAM" id="SSF54909">
    <property type="entry name" value="Dimeric alpha+beta barrel"/>
    <property type="match status" value="1"/>
</dbReference>
<dbReference type="PROSITE" id="PS50956">
    <property type="entry name" value="HTH_ASNC_2"/>
    <property type="match status" value="1"/>
</dbReference>
<sequence length="149" mass="16809">MKIDGIDKIIIKRLVKDARTPVLSIAREVGISGAAIHQRLRKLEKSKLIDGYRMIINPKSLGYTTTAFVGIFLDSASLYSSAVKRLKEIPEVVESHYTTGNYAIFIKILCKNNEDLMILLNKTIQNIKGVSRTETFISLDQQIERQISI</sequence>
<evidence type="ECO:0000313" key="6">
    <source>
        <dbReference type="Proteomes" id="UP000092612"/>
    </source>
</evidence>
<dbReference type="InterPro" id="IPR019888">
    <property type="entry name" value="Tscrpt_reg_AsnC-like"/>
</dbReference>
<organism evidence="5 6">
    <name type="scientific">Polaribacter reichenbachii</name>
    <dbReference type="NCBI Taxonomy" id="996801"/>
    <lineage>
        <taxon>Bacteria</taxon>
        <taxon>Pseudomonadati</taxon>
        <taxon>Bacteroidota</taxon>
        <taxon>Flavobacteriia</taxon>
        <taxon>Flavobacteriales</taxon>
        <taxon>Flavobacteriaceae</taxon>
    </lineage>
</organism>
<dbReference type="Pfam" id="PF13404">
    <property type="entry name" value="HTH_AsnC-type"/>
    <property type="match status" value="1"/>
</dbReference>
<dbReference type="PRINTS" id="PR00033">
    <property type="entry name" value="HTHASNC"/>
</dbReference>
<evidence type="ECO:0000313" key="5">
    <source>
        <dbReference type="EMBL" id="OBY63385.1"/>
    </source>
</evidence>
<dbReference type="Pfam" id="PF01037">
    <property type="entry name" value="AsnC_trans_reg"/>
    <property type="match status" value="1"/>
</dbReference>
<dbReference type="GO" id="GO:0043200">
    <property type="term" value="P:response to amino acid"/>
    <property type="evidence" value="ECO:0007669"/>
    <property type="project" value="TreeGrafter"/>
</dbReference>
<dbReference type="InterPro" id="IPR000485">
    <property type="entry name" value="AsnC-type_HTH_dom"/>
</dbReference>
<dbReference type="KEGG" id="prn:BW723_04485"/>
<feature type="domain" description="HTH asnC-type" evidence="4">
    <location>
        <begin position="3"/>
        <end position="64"/>
    </location>
</feature>
<dbReference type="RefSeq" id="WP_068361700.1">
    <property type="nucleotide sequence ID" value="NZ_CP019337.1"/>
</dbReference>
<evidence type="ECO:0000256" key="3">
    <source>
        <dbReference type="ARBA" id="ARBA00023163"/>
    </source>
</evidence>
<dbReference type="GO" id="GO:0005829">
    <property type="term" value="C:cytosol"/>
    <property type="evidence" value="ECO:0007669"/>
    <property type="project" value="TreeGrafter"/>
</dbReference>
<dbReference type="InterPro" id="IPR019887">
    <property type="entry name" value="Tscrpt_reg_AsnC/Lrp_C"/>
</dbReference>
<dbReference type="AlphaFoldDB" id="A0A1B8TV84"/>
<dbReference type="Gene3D" id="1.10.10.10">
    <property type="entry name" value="Winged helix-like DNA-binding domain superfamily/Winged helix DNA-binding domain"/>
    <property type="match status" value="1"/>
</dbReference>
<dbReference type="InterPro" id="IPR036390">
    <property type="entry name" value="WH_DNA-bd_sf"/>
</dbReference>
<keyword evidence="3" id="KW-0804">Transcription</keyword>
<dbReference type="STRING" id="996801.BW723_04485"/>
<dbReference type="PANTHER" id="PTHR30154">
    <property type="entry name" value="LEUCINE-RESPONSIVE REGULATORY PROTEIN"/>
    <property type="match status" value="1"/>
</dbReference>
<dbReference type="InterPro" id="IPR011008">
    <property type="entry name" value="Dimeric_a/b-barrel"/>
</dbReference>
<proteinExistence type="predicted"/>
<protein>
    <submittedName>
        <fullName evidence="5">Transcriptional regulator</fullName>
    </submittedName>
</protein>
<dbReference type="Proteomes" id="UP000092612">
    <property type="component" value="Unassembled WGS sequence"/>
</dbReference>
<keyword evidence="6" id="KW-1185">Reference proteome</keyword>
<dbReference type="PANTHER" id="PTHR30154:SF34">
    <property type="entry name" value="TRANSCRIPTIONAL REGULATOR AZLB"/>
    <property type="match status" value="1"/>
</dbReference>
<dbReference type="Gene3D" id="3.30.70.920">
    <property type="match status" value="1"/>
</dbReference>
<dbReference type="EMBL" id="LSFL01000035">
    <property type="protein sequence ID" value="OBY63385.1"/>
    <property type="molecule type" value="Genomic_DNA"/>
</dbReference>
<dbReference type="OrthoDB" id="1094536at2"/>
<accession>A0A1B8TV84</accession>